<protein>
    <submittedName>
        <fullName evidence="2">Uncharacterized protein</fullName>
    </submittedName>
</protein>
<evidence type="ECO:0000256" key="1">
    <source>
        <dbReference type="SAM" id="Phobius"/>
    </source>
</evidence>
<proteinExistence type="predicted"/>
<dbReference type="STRING" id="1444770.AF72_02265"/>
<dbReference type="PATRIC" id="fig|1444770.3.peg.550"/>
<keyword evidence="1" id="KW-1133">Transmembrane helix</keyword>
<comment type="caution">
    <text evidence="2">The sequence shown here is derived from an EMBL/GenBank/DDBJ whole genome shotgun (WGS) entry which is preliminary data.</text>
</comment>
<feature type="transmembrane region" description="Helical" evidence="1">
    <location>
        <begin position="12"/>
        <end position="31"/>
    </location>
</feature>
<evidence type="ECO:0000313" key="2">
    <source>
        <dbReference type="EMBL" id="EWS79074.1"/>
    </source>
</evidence>
<dbReference type="Proteomes" id="UP000020406">
    <property type="component" value="Unassembled WGS sequence"/>
</dbReference>
<sequence>MVFAARVLDFGSVAWVAHLLGAAFGALLARAQRAVKRSSVMV</sequence>
<dbReference type="AlphaFoldDB" id="Z9JLQ1"/>
<name>Z9JLQ1_9GAMM</name>
<keyword evidence="1" id="KW-0812">Transmembrane</keyword>
<organism evidence="2 3">
    <name type="scientific">Xylella taiwanensis</name>
    <dbReference type="NCBI Taxonomy" id="1444770"/>
    <lineage>
        <taxon>Bacteria</taxon>
        <taxon>Pseudomonadati</taxon>
        <taxon>Pseudomonadota</taxon>
        <taxon>Gammaproteobacteria</taxon>
        <taxon>Lysobacterales</taxon>
        <taxon>Lysobacteraceae</taxon>
        <taxon>Xylella</taxon>
    </lineage>
</organism>
<keyword evidence="1" id="KW-0472">Membrane</keyword>
<accession>Z9JLQ1</accession>
<gene>
    <name evidence="2" type="ORF">AF72_02265</name>
</gene>
<reference evidence="2 3" key="1">
    <citation type="journal article" date="2014" name="Genome Announc.">
        <title>Draft Genome Sequence of Xylella fastidiosa Pear Leaf Scorch Strain in Taiwan.</title>
        <authorList>
            <person name="Su C.C."/>
            <person name="Deng W.L."/>
            <person name="Jan F.J."/>
            <person name="Chang C.J."/>
            <person name="Huang H."/>
            <person name="Chen J."/>
        </authorList>
    </citation>
    <scope>NUCLEOTIDE SEQUENCE [LARGE SCALE GENOMIC DNA]</scope>
    <source>
        <strain evidence="2 3">PLS229</strain>
    </source>
</reference>
<dbReference type="EMBL" id="JDSQ01000003">
    <property type="protein sequence ID" value="EWS79074.1"/>
    <property type="molecule type" value="Genomic_DNA"/>
</dbReference>
<evidence type="ECO:0000313" key="3">
    <source>
        <dbReference type="Proteomes" id="UP000020406"/>
    </source>
</evidence>